<evidence type="ECO:0000313" key="4">
    <source>
        <dbReference type="Proteomes" id="UP000030689"/>
    </source>
</evidence>
<dbReference type="EMBL" id="KI517435">
    <property type="protein sequence ID" value="ESQ44862.1"/>
    <property type="molecule type" value="Genomic_DNA"/>
</dbReference>
<reference evidence="2 4" key="1">
    <citation type="journal article" date="2013" name="Front. Plant Sci.">
        <title>The Reference Genome of the Halophytic Plant Eutrema salsugineum.</title>
        <authorList>
            <person name="Yang R."/>
            <person name="Jarvis D.E."/>
            <person name="Chen H."/>
            <person name="Beilstein M.A."/>
            <person name="Grimwood J."/>
            <person name="Jenkins J."/>
            <person name="Shu S."/>
            <person name="Prochnik S."/>
            <person name="Xin M."/>
            <person name="Ma C."/>
            <person name="Schmutz J."/>
            <person name="Wing R.A."/>
            <person name="Mitchell-Olds T."/>
            <person name="Schumaker K.S."/>
            <person name="Wang X."/>
        </authorList>
    </citation>
    <scope>NUCLEOTIDE SEQUENCE [LARGE SCALE GENOMIC DNA]</scope>
</reference>
<feature type="region of interest" description="Disordered" evidence="1">
    <location>
        <begin position="1"/>
        <end position="21"/>
    </location>
</feature>
<evidence type="ECO:0000256" key="1">
    <source>
        <dbReference type="SAM" id="MobiDB-lite"/>
    </source>
</evidence>
<dbReference type="KEGG" id="eus:EUTSA_v10010924mg"/>
<sequence length="82" mass="9562">MLERTNFKRSSNQKSSPNKTKLTKIITKQKGALITDQINPKVQIFKNTILNKLKNVRETAFQKSFAFLNKTKNAPKKKERNR</sequence>
<feature type="compositionally biased region" description="Polar residues" evidence="1">
    <location>
        <begin position="8"/>
        <end position="18"/>
    </location>
</feature>
<evidence type="ECO:0000313" key="3">
    <source>
        <dbReference type="EMBL" id="ESQ44862.1"/>
    </source>
</evidence>
<gene>
    <name evidence="3" type="ORF">EUTSA_v10010924mg</name>
    <name evidence="2" type="ORF">EUTSA_v10011028mg</name>
</gene>
<dbReference type="KEGG" id="eus:EUTSA_v10011028mg"/>
<proteinExistence type="predicted"/>
<dbReference type="Proteomes" id="UP000030689">
    <property type="component" value="Unassembled WGS sequence"/>
</dbReference>
<dbReference type="Gramene" id="ESQ44861">
    <property type="protein sequence ID" value="ESQ44861"/>
    <property type="gene ID" value="EUTSA_v10011028mg"/>
</dbReference>
<name>V4NFF6_EUTSA</name>
<dbReference type="AlphaFoldDB" id="V4NFF6"/>
<accession>V4NFF6</accession>
<evidence type="ECO:0000313" key="2">
    <source>
        <dbReference type="EMBL" id="ESQ44861.1"/>
    </source>
</evidence>
<organism evidence="2 4">
    <name type="scientific">Eutrema salsugineum</name>
    <name type="common">Saltwater cress</name>
    <name type="synonym">Sisymbrium salsugineum</name>
    <dbReference type="NCBI Taxonomy" id="72664"/>
    <lineage>
        <taxon>Eukaryota</taxon>
        <taxon>Viridiplantae</taxon>
        <taxon>Streptophyta</taxon>
        <taxon>Embryophyta</taxon>
        <taxon>Tracheophyta</taxon>
        <taxon>Spermatophyta</taxon>
        <taxon>Magnoliopsida</taxon>
        <taxon>eudicotyledons</taxon>
        <taxon>Gunneridae</taxon>
        <taxon>Pentapetalae</taxon>
        <taxon>rosids</taxon>
        <taxon>malvids</taxon>
        <taxon>Brassicales</taxon>
        <taxon>Brassicaceae</taxon>
        <taxon>Eutremeae</taxon>
        <taxon>Eutrema</taxon>
    </lineage>
</organism>
<dbReference type="Gramene" id="ESQ44862">
    <property type="protein sequence ID" value="ESQ44862"/>
    <property type="gene ID" value="EUTSA_v10010924mg"/>
</dbReference>
<dbReference type="EMBL" id="KI517435">
    <property type="protein sequence ID" value="ESQ44861.1"/>
    <property type="molecule type" value="Genomic_DNA"/>
</dbReference>
<protein>
    <submittedName>
        <fullName evidence="2">Uncharacterized protein</fullName>
    </submittedName>
</protein>
<keyword evidence="4" id="KW-1185">Reference proteome</keyword>